<sequence length="150" mass="16829">MSFTPFLGFHFLLAALLAWLIGANILTSAMGTVMGNPWTFPFILPATYYLGCWLLGMPGTDDFLGQINDTLGRYSLMDILSAPLATLGPFLQSTILPMFVGGLLMGSVVWIITYWLIEKLVREYKHKRFARRANAARKRREKQTGDVAHD</sequence>
<name>A0A3B0RV96_9ZZZZ</name>
<dbReference type="EMBL" id="UOED01000033">
    <property type="protein sequence ID" value="VAV88413.1"/>
    <property type="molecule type" value="Genomic_DNA"/>
</dbReference>
<reference evidence="2" key="1">
    <citation type="submission" date="2018-06" db="EMBL/GenBank/DDBJ databases">
        <authorList>
            <person name="Zhirakovskaya E."/>
        </authorList>
    </citation>
    <scope>NUCLEOTIDE SEQUENCE</scope>
</reference>
<organism evidence="2">
    <name type="scientific">hydrothermal vent metagenome</name>
    <dbReference type="NCBI Taxonomy" id="652676"/>
    <lineage>
        <taxon>unclassified sequences</taxon>
        <taxon>metagenomes</taxon>
        <taxon>ecological metagenomes</taxon>
    </lineage>
</organism>
<proteinExistence type="predicted"/>
<evidence type="ECO:0000313" key="2">
    <source>
        <dbReference type="EMBL" id="VAV88413.1"/>
    </source>
</evidence>
<accession>A0A3B0RV96</accession>
<dbReference type="InterPro" id="IPR018639">
    <property type="entry name" value="DUF2062"/>
</dbReference>
<protein>
    <recommendedName>
        <fullName evidence="1">DUF2062 domain-containing protein</fullName>
    </recommendedName>
</protein>
<dbReference type="AlphaFoldDB" id="A0A3B0RV96"/>
<evidence type="ECO:0000259" key="1">
    <source>
        <dbReference type="Pfam" id="PF09835"/>
    </source>
</evidence>
<gene>
    <name evidence="2" type="ORF">MNBD_ALPHA02-1932</name>
</gene>
<feature type="domain" description="DUF2062" evidence="1">
    <location>
        <begin position="1"/>
        <end position="128"/>
    </location>
</feature>
<dbReference type="Pfam" id="PF09835">
    <property type="entry name" value="DUF2062"/>
    <property type="match status" value="1"/>
</dbReference>
<dbReference type="PANTHER" id="PTHR40547">
    <property type="entry name" value="SLL0298 PROTEIN"/>
    <property type="match status" value="1"/>
</dbReference>
<dbReference type="PANTHER" id="PTHR40547:SF1">
    <property type="entry name" value="SLL0298 PROTEIN"/>
    <property type="match status" value="1"/>
</dbReference>